<dbReference type="Pfam" id="PF01757">
    <property type="entry name" value="Acyl_transf_3"/>
    <property type="match status" value="1"/>
</dbReference>
<dbReference type="PANTHER" id="PTHR23028:SF53">
    <property type="entry name" value="ACYL_TRANSF_3 DOMAIN-CONTAINING PROTEIN"/>
    <property type="match status" value="1"/>
</dbReference>
<keyword evidence="1" id="KW-0472">Membrane</keyword>
<feature type="transmembrane region" description="Helical" evidence="1">
    <location>
        <begin position="66"/>
        <end position="87"/>
    </location>
</feature>
<name>A0A4R0JUQ2_9ACTN</name>
<keyword evidence="1" id="KW-1133">Transmembrane helix</keyword>
<keyword evidence="3" id="KW-0012">Acyltransferase</keyword>
<feature type="transmembrane region" description="Helical" evidence="1">
    <location>
        <begin position="29"/>
        <end position="46"/>
    </location>
</feature>
<dbReference type="GO" id="GO:0016020">
    <property type="term" value="C:membrane"/>
    <property type="evidence" value="ECO:0007669"/>
    <property type="project" value="TreeGrafter"/>
</dbReference>
<feature type="transmembrane region" description="Helical" evidence="1">
    <location>
        <begin position="232"/>
        <end position="249"/>
    </location>
</feature>
<protein>
    <submittedName>
        <fullName evidence="3">Acyltransferase</fullName>
    </submittedName>
</protein>
<evidence type="ECO:0000256" key="1">
    <source>
        <dbReference type="SAM" id="Phobius"/>
    </source>
</evidence>
<dbReference type="AlphaFoldDB" id="A0A4R0JUQ2"/>
<proteinExistence type="predicted"/>
<dbReference type="PANTHER" id="PTHR23028">
    <property type="entry name" value="ACETYLTRANSFERASE"/>
    <property type="match status" value="1"/>
</dbReference>
<dbReference type="EMBL" id="SJKD01000002">
    <property type="protein sequence ID" value="TCC50719.1"/>
    <property type="molecule type" value="Genomic_DNA"/>
</dbReference>
<feature type="transmembrane region" description="Helical" evidence="1">
    <location>
        <begin position="209"/>
        <end position="225"/>
    </location>
</feature>
<feature type="transmembrane region" description="Helical" evidence="1">
    <location>
        <begin position="261"/>
        <end position="280"/>
    </location>
</feature>
<reference evidence="3 4" key="1">
    <citation type="submission" date="2019-02" db="EMBL/GenBank/DDBJ databases">
        <title>Kribbella capetownensis sp. nov. and Kribbella speibonae sp. nov., isolated from soil.</title>
        <authorList>
            <person name="Curtis S.M."/>
            <person name="Norton I."/>
            <person name="Everest G.J."/>
            <person name="Meyers P.R."/>
        </authorList>
    </citation>
    <scope>NUCLEOTIDE SEQUENCE [LARGE SCALE GENOMIC DNA]</scope>
    <source>
        <strain evidence="3 4">YM53</strain>
    </source>
</reference>
<feature type="transmembrane region" description="Helical" evidence="1">
    <location>
        <begin position="326"/>
        <end position="346"/>
    </location>
</feature>
<dbReference type="OrthoDB" id="9807745at2"/>
<evidence type="ECO:0000313" key="4">
    <source>
        <dbReference type="Proteomes" id="UP000293342"/>
    </source>
</evidence>
<gene>
    <name evidence="3" type="ORF">E0H75_11080</name>
</gene>
<dbReference type="InterPro" id="IPR050879">
    <property type="entry name" value="Acyltransferase_3"/>
</dbReference>
<keyword evidence="3" id="KW-0808">Transferase</keyword>
<sequence length="375" mass="42010">MRSSGGAPAPPLGRTTVDSPKARLHEIDLLRILAAVSVMTYHYLFSAYAGGLSTMQFPHADIVARYGYLGVDLFFTISGFVVLLSAWDRTPRSFVVSRAVRLYPAYWMAVTLTTIVSISLSQGRFPVSLPQYLANLTMFNSLPNIENVDVVYWTLWAEVRFYAMILILTWIGITRRRVTIFLWAWLTATFVFQTGLLPHATDLVLNTQFSHYFIAGMALCLIHRYGPTPQTLLIVAVSLGNAIYRGIGFGDRVGIRYHTEIHRPAVIAIIVVIFAVMLTVALKWTHRLRRPWFAVLGALTYPLYLVHAHIGFIIFERLGDQVNHVLLVAATMLAMVGVAAALHYGVEQPLAPRLKRLLERVLPGGRRQPVHAVTK</sequence>
<feature type="transmembrane region" description="Helical" evidence="1">
    <location>
        <begin position="99"/>
        <end position="120"/>
    </location>
</feature>
<dbReference type="Proteomes" id="UP000293342">
    <property type="component" value="Unassembled WGS sequence"/>
</dbReference>
<keyword evidence="4" id="KW-1185">Reference proteome</keyword>
<comment type="caution">
    <text evidence="3">The sequence shown here is derived from an EMBL/GenBank/DDBJ whole genome shotgun (WGS) entry which is preliminary data.</text>
</comment>
<feature type="transmembrane region" description="Helical" evidence="1">
    <location>
        <begin position="150"/>
        <end position="173"/>
    </location>
</feature>
<dbReference type="GO" id="GO:0009103">
    <property type="term" value="P:lipopolysaccharide biosynthetic process"/>
    <property type="evidence" value="ECO:0007669"/>
    <property type="project" value="TreeGrafter"/>
</dbReference>
<feature type="transmembrane region" description="Helical" evidence="1">
    <location>
        <begin position="292"/>
        <end position="314"/>
    </location>
</feature>
<dbReference type="GO" id="GO:0016747">
    <property type="term" value="F:acyltransferase activity, transferring groups other than amino-acyl groups"/>
    <property type="evidence" value="ECO:0007669"/>
    <property type="project" value="InterPro"/>
</dbReference>
<evidence type="ECO:0000313" key="3">
    <source>
        <dbReference type="EMBL" id="TCC50719.1"/>
    </source>
</evidence>
<feature type="transmembrane region" description="Helical" evidence="1">
    <location>
        <begin position="180"/>
        <end position="197"/>
    </location>
</feature>
<dbReference type="InterPro" id="IPR002656">
    <property type="entry name" value="Acyl_transf_3_dom"/>
</dbReference>
<feature type="domain" description="Acyltransferase 3" evidence="2">
    <location>
        <begin position="25"/>
        <end position="342"/>
    </location>
</feature>
<evidence type="ECO:0000259" key="2">
    <source>
        <dbReference type="Pfam" id="PF01757"/>
    </source>
</evidence>
<organism evidence="3 4">
    <name type="scientific">Kribbella capetownensis</name>
    <dbReference type="NCBI Taxonomy" id="1572659"/>
    <lineage>
        <taxon>Bacteria</taxon>
        <taxon>Bacillati</taxon>
        <taxon>Actinomycetota</taxon>
        <taxon>Actinomycetes</taxon>
        <taxon>Propionibacteriales</taxon>
        <taxon>Kribbellaceae</taxon>
        <taxon>Kribbella</taxon>
    </lineage>
</organism>
<keyword evidence="1" id="KW-0812">Transmembrane</keyword>
<accession>A0A4R0JUQ2</accession>